<feature type="domain" description="DUF5615" evidence="1">
    <location>
        <begin position="1"/>
        <end position="43"/>
    </location>
</feature>
<dbReference type="Pfam" id="PF18480">
    <property type="entry name" value="DUF5615"/>
    <property type="match status" value="1"/>
</dbReference>
<organism evidence="2 3">
    <name type="scientific">Flavobacterium fructosi</name>
    <dbReference type="NCBI Taxonomy" id="3230416"/>
    <lineage>
        <taxon>Bacteria</taxon>
        <taxon>Pseudomonadati</taxon>
        <taxon>Bacteroidota</taxon>
        <taxon>Flavobacteriia</taxon>
        <taxon>Flavobacteriales</taxon>
        <taxon>Flavobacteriaceae</taxon>
        <taxon>Flavobacterium</taxon>
    </lineage>
</organism>
<accession>A0ABW6HL91</accession>
<comment type="caution">
    <text evidence="2">The sequence shown here is derived from an EMBL/GenBank/DDBJ whole genome shotgun (WGS) entry which is preliminary data.</text>
</comment>
<sequence length="45" mass="5454">MSLLFDQNIFFRIISKIKFNFPEAKQVKQLGIENYSDVEIRKYKN</sequence>
<dbReference type="RefSeq" id="WP_379857407.1">
    <property type="nucleotide sequence ID" value="NZ_JBHZQA010000003.1"/>
</dbReference>
<reference evidence="2 3" key="1">
    <citation type="submission" date="2024-06" db="EMBL/GenBank/DDBJ databases">
        <title>Flavobacterium spp. isolated from glacier.</title>
        <authorList>
            <person name="Han D."/>
        </authorList>
    </citation>
    <scope>NUCLEOTIDE SEQUENCE [LARGE SCALE GENOMIC DNA]</scope>
    <source>
        <strain evidence="2 3">LB3P45</strain>
    </source>
</reference>
<gene>
    <name evidence="2" type="ORF">ACFX5D_06435</name>
</gene>
<dbReference type="Proteomes" id="UP001600039">
    <property type="component" value="Unassembled WGS sequence"/>
</dbReference>
<keyword evidence="3" id="KW-1185">Reference proteome</keyword>
<evidence type="ECO:0000313" key="3">
    <source>
        <dbReference type="Proteomes" id="UP001600039"/>
    </source>
</evidence>
<dbReference type="InterPro" id="IPR041049">
    <property type="entry name" value="DUF5615"/>
</dbReference>
<evidence type="ECO:0000259" key="1">
    <source>
        <dbReference type="Pfam" id="PF18480"/>
    </source>
</evidence>
<name>A0ABW6HL91_9FLAO</name>
<proteinExistence type="predicted"/>
<dbReference type="EMBL" id="JBHZQA010000003">
    <property type="protein sequence ID" value="MFE3847600.1"/>
    <property type="molecule type" value="Genomic_DNA"/>
</dbReference>
<evidence type="ECO:0000313" key="2">
    <source>
        <dbReference type="EMBL" id="MFE3847600.1"/>
    </source>
</evidence>
<protein>
    <submittedName>
        <fullName evidence="2">DUF5615 family PIN-like protein</fullName>
    </submittedName>
</protein>